<dbReference type="RefSeq" id="WP_149840552.1">
    <property type="nucleotide sequence ID" value="NZ_VUOC01000004.1"/>
</dbReference>
<proteinExistence type="predicted"/>
<organism evidence="1 2">
    <name type="scientific">Chitinophaga agrisoli</name>
    <dbReference type="NCBI Taxonomy" id="2607653"/>
    <lineage>
        <taxon>Bacteria</taxon>
        <taxon>Pseudomonadati</taxon>
        <taxon>Bacteroidota</taxon>
        <taxon>Chitinophagia</taxon>
        <taxon>Chitinophagales</taxon>
        <taxon>Chitinophagaceae</taxon>
        <taxon>Chitinophaga</taxon>
    </lineage>
</organism>
<keyword evidence="2" id="KW-1185">Reference proteome</keyword>
<dbReference type="EMBL" id="VUOC01000004">
    <property type="protein sequence ID" value="KAA2239373.1"/>
    <property type="molecule type" value="Genomic_DNA"/>
</dbReference>
<evidence type="ECO:0000313" key="1">
    <source>
        <dbReference type="EMBL" id="KAA2239373.1"/>
    </source>
</evidence>
<dbReference type="Proteomes" id="UP000324611">
    <property type="component" value="Unassembled WGS sequence"/>
</dbReference>
<reference evidence="1 2" key="2">
    <citation type="submission" date="2019-09" db="EMBL/GenBank/DDBJ databases">
        <authorList>
            <person name="Jin C."/>
        </authorList>
    </citation>
    <scope>NUCLEOTIDE SEQUENCE [LARGE SCALE GENOMIC DNA]</scope>
    <source>
        <strain evidence="1 2">BN140078</strain>
    </source>
</reference>
<reference evidence="1 2" key="1">
    <citation type="submission" date="2019-09" db="EMBL/GenBank/DDBJ databases">
        <title>Chitinophaga ginsengihumi sp. nov., isolated from soil of ginseng rhizosphere.</title>
        <authorList>
            <person name="Lee J."/>
        </authorList>
    </citation>
    <scope>NUCLEOTIDE SEQUENCE [LARGE SCALE GENOMIC DNA]</scope>
    <source>
        <strain evidence="1 2">BN140078</strain>
    </source>
</reference>
<comment type="caution">
    <text evidence="1">The sequence shown here is derived from an EMBL/GenBank/DDBJ whole genome shotgun (WGS) entry which is preliminary data.</text>
</comment>
<protein>
    <submittedName>
        <fullName evidence="1">Uncharacterized protein</fullName>
    </submittedName>
</protein>
<dbReference type="AlphaFoldDB" id="A0A5B2VIG8"/>
<gene>
    <name evidence="1" type="ORF">F0L74_24535</name>
</gene>
<evidence type="ECO:0000313" key="2">
    <source>
        <dbReference type="Proteomes" id="UP000324611"/>
    </source>
</evidence>
<name>A0A5B2VIG8_9BACT</name>
<accession>A0A5B2VIG8</accession>
<sequence length="200" mass="22795">MAKQKGPVFIEGTIDGRTYYKRDGKYYVRKKSSLSARRVKRTATFRRTMEYAGWMAQASVIGSAIYRQLPGMQRKRARYQALTGEAMRLLRDGIDEATVRATLEAAYVRKEVERDVKLKPGASKANLKPVEKAVSTARRLPAIIQLKARSTVVIPIPAVNPRRPRMLRYRGRAAASQRARREIWKKLSNNSPYICHISNT</sequence>